<evidence type="ECO:0000259" key="9">
    <source>
        <dbReference type="PROSITE" id="PS52029"/>
    </source>
</evidence>
<keyword evidence="8" id="KW-0472">Membrane</keyword>
<name>A0A0R1VWQ4_9LACO</name>
<evidence type="ECO:0000256" key="5">
    <source>
        <dbReference type="ARBA" id="ARBA00023316"/>
    </source>
</evidence>
<dbReference type="UniPathway" id="UPA00219"/>
<evidence type="ECO:0000256" key="3">
    <source>
        <dbReference type="ARBA" id="ARBA00022960"/>
    </source>
</evidence>
<feature type="region of interest" description="Disordered" evidence="7">
    <location>
        <begin position="64"/>
        <end position="92"/>
    </location>
</feature>
<dbReference type="GO" id="GO:0005576">
    <property type="term" value="C:extracellular region"/>
    <property type="evidence" value="ECO:0007669"/>
    <property type="project" value="TreeGrafter"/>
</dbReference>
<keyword evidence="8" id="KW-0812">Transmembrane</keyword>
<dbReference type="GO" id="GO:0071972">
    <property type="term" value="F:peptidoglycan L,D-transpeptidase activity"/>
    <property type="evidence" value="ECO:0007669"/>
    <property type="project" value="TreeGrafter"/>
</dbReference>
<evidence type="ECO:0000256" key="2">
    <source>
        <dbReference type="ARBA" id="ARBA00022679"/>
    </source>
</evidence>
<dbReference type="PATRIC" id="fig|1423807.3.peg.1537"/>
<dbReference type="Pfam" id="PF03734">
    <property type="entry name" value="YkuD"/>
    <property type="match status" value="1"/>
</dbReference>
<dbReference type="CDD" id="cd16913">
    <property type="entry name" value="YkuD_like"/>
    <property type="match status" value="1"/>
</dbReference>
<dbReference type="InterPro" id="IPR005490">
    <property type="entry name" value="LD_TPept_cat_dom"/>
</dbReference>
<evidence type="ECO:0000256" key="4">
    <source>
        <dbReference type="ARBA" id="ARBA00022984"/>
    </source>
</evidence>
<dbReference type="InterPro" id="IPR050979">
    <property type="entry name" value="LD-transpeptidase"/>
</dbReference>
<dbReference type="GO" id="GO:0018104">
    <property type="term" value="P:peptidoglycan-protein cross-linking"/>
    <property type="evidence" value="ECO:0007669"/>
    <property type="project" value="TreeGrafter"/>
</dbReference>
<evidence type="ECO:0000256" key="7">
    <source>
        <dbReference type="SAM" id="MobiDB-lite"/>
    </source>
</evidence>
<keyword evidence="8" id="KW-1133">Transmembrane helix</keyword>
<protein>
    <recommendedName>
        <fullName evidence="9">L,D-TPase catalytic domain-containing protein</fullName>
    </recommendedName>
</protein>
<dbReference type="PROSITE" id="PS52029">
    <property type="entry name" value="LD_TPASE"/>
    <property type="match status" value="1"/>
</dbReference>
<feature type="domain" description="L,D-TPase catalytic" evidence="9">
    <location>
        <begin position="101"/>
        <end position="227"/>
    </location>
</feature>
<keyword evidence="5 6" id="KW-0961">Cell wall biogenesis/degradation</keyword>
<dbReference type="Proteomes" id="UP000051820">
    <property type="component" value="Unassembled WGS sequence"/>
</dbReference>
<keyword evidence="3 6" id="KW-0133">Cell shape</keyword>
<evidence type="ECO:0000256" key="8">
    <source>
        <dbReference type="SAM" id="Phobius"/>
    </source>
</evidence>
<dbReference type="GO" id="GO:0071555">
    <property type="term" value="P:cell wall organization"/>
    <property type="evidence" value="ECO:0007669"/>
    <property type="project" value="UniProtKB-UniRule"/>
</dbReference>
<keyword evidence="11" id="KW-1185">Reference proteome</keyword>
<dbReference type="PANTHER" id="PTHR30582:SF2">
    <property type="entry name" value="L,D-TRANSPEPTIDASE YCIB-RELATED"/>
    <property type="match status" value="1"/>
</dbReference>
<comment type="pathway">
    <text evidence="1 6">Cell wall biogenesis; peptidoglycan biosynthesis.</text>
</comment>
<feature type="transmembrane region" description="Helical" evidence="8">
    <location>
        <begin position="12"/>
        <end position="31"/>
    </location>
</feature>
<dbReference type="EMBL" id="AZGF01000033">
    <property type="protein sequence ID" value="KRM09906.1"/>
    <property type="molecule type" value="Genomic_DNA"/>
</dbReference>
<dbReference type="AlphaFoldDB" id="A0A0R1VWQ4"/>
<dbReference type="GO" id="GO:0016740">
    <property type="term" value="F:transferase activity"/>
    <property type="evidence" value="ECO:0007669"/>
    <property type="project" value="UniProtKB-KW"/>
</dbReference>
<feature type="compositionally biased region" description="Polar residues" evidence="7">
    <location>
        <begin position="69"/>
        <end position="84"/>
    </location>
</feature>
<feature type="active site" description="Proton donor/acceptor" evidence="6">
    <location>
        <position position="176"/>
    </location>
</feature>
<evidence type="ECO:0000256" key="6">
    <source>
        <dbReference type="PROSITE-ProRule" id="PRU01373"/>
    </source>
</evidence>
<dbReference type="GO" id="GO:0008360">
    <property type="term" value="P:regulation of cell shape"/>
    <property type="evidence" value="ECO:0007669"/>
    <property type="project" value="UniProtKB-UniRule"/>
</dbReference>
<organism evidence="10 11">
    <name type="scientific">Paucilactobacillus suebicus DSM 5007 = KCTC 3549</name>
    <dbReference type="NCBI Taxonomy" id="1423807"/>
    <lineage>
        <taxon>Bacteria</taxon>
        <taxon>Bacillati</taxon>
        <taxon>Bacillota</taxon>
        <taxon>Bacilli</taxon>
        <taxon>Lactobacillales</taxon>
        <taxon>Lactobacillaceae</taxon>
        <taxon>Paucilactobacillus</taxon>
    </lineage>
</organism>
<reference evidence="10 11" key="1">
    <citation type="journal article" date="2015" name="Genome Announc.">
        <title>Expanding the biotechnology potential of lactobacilli through comparative genomics of 213 strains and associated genera.</title>
        <authorList>
            <person name="Sun Z."/>
            <person name="Harris H.M."/>
            <person name="McCann A."/>
            <person name="Guo C."/>
            <person name="Argimon S."/>
            <person name="Zhang W."/>
            <person name="Yang X."/>
            <person name="Jeffery I.B."/>
            <person name="Cooney J.C."/>
            <person name="Kagawa T.F."/>
            <person name="Liu W."/>
            <person name="Song Y."/>
            <person name="Salvetti E."/>
            <person name="Wrobel A."/>
            <person name="Rasinkangas P."/>
            <person name="Parkhill J."/>
            <person name="Rea M.C."/>
            <person name="O'Sullivan O."/>
            <person name="Ritari J."/>
            <person name="Douillard F.P."/>
            <person name="Paul Ross R."/>
            <person name="Yang R."/>
            <person name="Briner A.E."/>
            <person name="Felis G.E."/>
            <person name="de Vos W.M."/>
            <person name="Barrangou R."/>
            <person name="Klaenhammer T.R."/>
            <person name="Caufield P.W."/>
            <person name="Cui Y."/>
            <person name="Zhang H."/>
            <person name="O'Toole P.W."/>
        </authorList>
    </citation>
    <scope>NUCLEOTIDE SEQUENCE [LARGE SCALE GENOMIC DNA]</scope>
    <source>
        <strain evidence="10 11">DSM 5007</strain>
    </source>
</reference>
<keyword evidence="2" id="KW-0808">Transferase</keyword>
<dbReference type="eggNOG" id="COG1376">
    <property type="taxonomic scope" value="Bacteria"/>
</dbReference>
<evidence type="ECO:0000256" key="1">
    <source>
        <dbReference type="ARBA" id="ARBA00004752"/>
    </source>
</evidence>
<dbReference type="SUPFAM" id="SSF141523">
    <property type="entry name" value="L,D-transpeptidase catalytic domain-like"/>
    <property type="match status" value="1"/>
</dbReference>
<accession>A0A0R1VWQ4</accession>
<sequence>MVNKMNRHFKKRIILILGICLVAVLAFHFMFTNSTAKSQSKADHLYQQNLAVSKTSSTTKKITHTVSKNSQTSQSSAPSNINWRKSSETKPYPNLKQYPQAWLDVNIAKQRVYVRDGANHNQILYTMYCSTDKNNGTPRGTYQIQAERGTHFYNPAVKEGANYYVSWLNHGEYLFHTVPVNANNQYIKSQAVKLSKQANSHGCIQLSVPDAMWVYNNVPFGMKVVIH</sequence>
<evidence type="ECO:0000313" key="11">
    <source>
        <dbReference type="Proteomes" id="UP000051820"/>
    </source>
</evidence>
<keyword evidence="4 6" id="KW-0573">Peptidoglycan synthesis</keyword>
<gene>
    <name evidence="10" type="ORF">FD16_GL001500</name>
</gene>
<dbReference type="InterPro" id="IPR038063">
    <property type="entry name" value="Transpep_catalytic_dom"/>
</dbReference>
<dbReference type="Gene3D" id="2.40.440.10">
    <property type="entry name" value="L,D-transpeptidase catalytic domain-like"/>
    <property type="match status" value="1"/>
</dbReference>
<dbReference type="PANTHER" id="PTHR30582">
    <property type="entry name" value="L,D-TRANSPEPTIDASE"/>
    <property type="match status" value="1"/>
</dbReference>
<comment type="caution">
    <text evidence="10">The sequence shown here is derived from an EMBL/GenBank/DDBJ whole genome shotgun (WGS) entry which is preliminary data.</text>
</comment>
<proteinExistence type="predicted"/>
<evidence type="ECO:0000313" key="10">
    <source>
        <dbReference type="EMBL" id="KRM09906.1"/>
    </source>
</evidence>
<feature type="active site" description="Nucleophile" evidence="6">
    <location>
        <position position="203"/>
    </location>
</feature>